<dbReference type="EMBL" id="OW152841">
    <property type="protein sequence ID" value="CAH2062260.1"/>
    <property type="molecule type" value="Genomic_DNA"/>
</dbReference>
<keyword evidence="5" id="KW-1185">Reference proteome</keyword>
<feature type="compositionally biased region" description="Gly residues" evidence="1">
    <location>
        <begin position="139"/>
        <end position="164"/>
    </location>
</feature>
<accession>A0ABN8IRK4</accession>
<keyword evidence="2" id="KW-0732">Signal</keyword>
<evidence type="ECO:0000313" key="4">
    <source>
        <dbReference type="EMBL" id="CAH2062260.1"/>
    </source>
</evidence>
<reference evidence="4" key="1">
    <citation type="submission" date="2022-03" db="EMBL/GenBank/DDBJ databases">
        <authorList>
            <person name="Martin H S."/>
        </authorList>
    </citation>
    <scope>NUCLEOTIDE SEQUENCE</scope>
</reference>
<evidence type="ECO:0000256" key="1">
    <source>
        <dbReference type="SAM" id="MobiDB-lite"/>
    </source>
</evidence>
<feature type="non-terminal residue" evidence="4">
    <location>
        <position position="240"/>
    </location>
</feature>
<evidence type="ECO:0000313" key="5">
    <source>
        <dbReference type="Proteomes" id="UP000837857"/>
    </source>
</evidence>
<sequence length="240" mass="24639">MKRKVLFLALAILLDLALCQNADDSDDNLNLDPVGENTVSSRSDNALNNKGTECVMGSGQGGVCVKYYLCDQDSKTVIEDGYSIIDIRAGTDCPVFLDVCCVLGQVLSTPEPVRRIEEENTSAVQTTPPPPRRTPGSVGPSGSGTGGSVGPSGSGTGGSVGPSGSGTAASVGPSGSGSRGSVGKCGYSNPGANVFNVREGASPSDRVYADFGEFPWMVALLKRSDSEDSKHGRSTLGEAR</sequence>
<feature type="domain" description="PPAF-2-like Clip" evidence="3">
    <location>
        <begin position="54"/>
        <end position="101"/>
    </location>
</feature>
<evidence type="ECO:0000256" key="2">
    <source>
        <dbReference type="SAM" id="SignalP"/>
    </source>
</evidence>
<organism evidence="4 5">
    <name type="scientific">Iphiclides podalirius</name>
    <name type="common">scarce swallowtail</name>
    <dbReference type="NCBI Taxonomy" id="110791"/>
    <lineage>
        <taxon>Eukaryota</taxon>
        <taxon>Metazoa</taxon>
        <taxon>Ecdysozoa</taxon>
        <taxon>Arthropoda</taxon>
        <taxon>Hexapoda</taxon>
        <taxon>Insecta</taxon>
        <taxon>Pterygota</taxon>
        <taxon>Neoptera</taxon>
        <taxon>Endopterygota</taxon>
        <taxon>Lepidoptera</taxon>
        <taxon>Glossata</taxon>
        <taxon>Ditrysia</taxon>
        <taxon>Papilionoidea</taxon>
        <taxon>Papilionidae</taxon>
        <taxon>Papilioninae</taxon>
        <taxon>Iphiclides</taxon>
    </lineage>
</organism>
<feature type="chain" id="PRO_5046533476" description="PPAF-2-like Clip domain-containing protein" evidence="2">
    <location>
        <begin position="20"/>
        <end position="240"/>
    </location>
</feature>
<dbReference type="Proteomes" id="UP000837857">
    <property type="component" value="Chromosome 29"/>
</dbReference>
<evidence type="ECO:0000259" key="3">
    <source>
        <dbReference type="Pfam" id="PF18322"/>
    </source>
</evidence>
<protein>
    <recommendedName>
        <fullName evidence="3">PPAF-2-like Clip domain-containing protein</fullName>
    </recommendedName>
</protein>
<feature type="signal peptide" evidence="2">
    <location>
        <begin position="1"/>
        <end position="19"/>
    </location>
</feature>
<proteinExistence type="predicted"/>
<feature type="region of interest" description="Disordered" evidence="1">
    <location>
        <begin position="113"/>
        <end position="185"/>
    </location>
</feature>
<name>A0ABN8IRK4_9NEOP</name>
<dbReference type="InterPro" id="IPR041515">
    <property type="entry name" value="PPAF-2-like_Clip"/>
</dbReference>
<dbReference type="Pfam" id="PF18322">
    <property type="entry name" value="CLIP_1"/>
    <property type="match status" value="1"/>
</dbReference>
<gene>
    <name evidence="4" type="ORF">IPOD504_LOCUS11822</name>
</gene>